<dbReference type="EMBL" id="JBHSWB010000002">
    <property type="protein sequence ID" value="MFC6662672.1"/>
    <property type="molecule type" value="Genomic_DNA"/>
</dbReference>
<dbReference type="InterPro" id="IPR054276">
    <property type="entry name" value="DUF7007"/>
</dbReference>
<accession>A0ABW1ZQD6</accession>
<dbReference type="Proteomes" id="UP001596317">
    <property type="component" value="Unassembled WGS sequence"/>
</dbReference>
<feature type="domain" description="DUF7007" evidence="1">
    <location>
        <begin position="211"/>
        <end position="295"/>
    </location>
</feature>
<sequence>MPQFRLLHASDPLALVFPSTQGPFQDIAVVTAPSLEAAFALTQHSEVAAEWWTQAGVRRTTHLDARSTSVGDLLVDEAGQVHLVEPLGFRRVGIITPWDSGDVLFDAGEKKALIAAMPSAANPRAGTLSAVTAAHRRAVRQTITILKHGRPLLYACLFQRGEILTVQAAHATGPVTPEDVAQFKTALGQLLPGSVLESVLTRLSTAPGVGAPTPWGPAETSEMVEPGIYRVTAQNHGGYWIDAEVRAVLPSPAQLDDLWYEEDIQAAILAACLGWAEDQPEAAAGVDAIVRQHFPALANYLGGTG</sequence>
<comment type="caution">
    <text evidence="2">The sequence shown here is derived from an EMBL/GenBank/DDBJ whole genome shotgun (WGS) entry which is preliminary data.</text>
</comment>
<keyword evidence="3" id="KW-1185">Reference proteome</keyword>
<evidence type="ECO:0000313" key="2">
    <source>
        <dbReference type="EMBL" id="MFC6662672.1"/>
    </source>
</evidence>
<proteinExistence type="predicted"/>
<organism evidence="2 3">
    <name type="scientific">Deinococcus multiflagellatus</name>
    <dbReference type="NCBI Taxonomy" id="1656887"/>
    <lineage>
        <taxon>Bacteria</taxon>
        <taxon>Thermotogati</taxon>
        <taxon>Deinococcota</taxon>
        <taxon>Deinococci</taxon>
        <taxon>Deinococcales</taxon>
        <taxon>Deinococcaceae</taxon>
        <taxon>Deinococcus</taxon>
    </lineage>
</organism>
<evidence type="ECO:0000313" key="3">
    <source>
        <dbReference type="Proteomes" id="UP001596317"/>
    </source>
</evidence>
<protein>
    <submittedName>
        <fullName evidence="2">DUF7007 domain-containing protein</fullName>
    </submittedName>
</protein>
<name>A0ABW1ZQD6_9DEIO</name>
<dbReference type="RefSeq" id="WP_224612380.1">
    <property type="nucleotide sequence ID" value="NZ_JAIQXV010000026.1"/>
</dbReference>
<evidence type="ECO:0000259" key="1">
    <source>
        <dbReference type="Pfam" id="PF22653"/>
    </source>
</evidence>
<dbReference type="Pfam" id="PF22653">
    <property type="entry name" value="DUF7007"/>
    <property type="match status" value="1"/>
</dbReference>
<gene>
    <name evidence="2" type="ORF">ACFP90_21715</name>
</gene>
<reference evidence="3" key="1">
    <citation type="journal article" date="2019" name="Int. J. Syst. Evol. Microbiol.">
        <title>The Global Catalogue of Microorganisms (GCM) 10K type strain sequencing project: providing services to taxonomists for standard genome sequencing and annotation.</title>
        <authorList>
            <consortium name="The Broad Institute Genomics Platform"/>
            <consortium name="The Broad Institute Genome Sequencing Center for Infectious Disease"/>
            <person name="Wu L."/>
            <person name="Ma J."/>
        </authorList>
    </citation>
    <scope>NUCLEOTIDE SEQUENCE [LARGE SCALE GENOMIC DNA]</scope>
    <source>
        <strain evidence="3">CCUG 63830</strain>
    </source>
</reference>